<sequence length="517" mass="58410">MHADEIKKFVRNGCWGRMTITVVISEGCRSLGDAMRDLDAKSIIRGDFILLTGNVVGNIQLLNALDRHKRYQLNDKGTAMTLIYKECGKKRKNRQNDVYLVVDAASSRLLYYDKNPDSRQKLNVPLEILLERDEVDIRSDLLDTGVCICSVSVPPLFSDNFDFQTKDDFVRGLLMNDEILESSVYCHLTAQGEYAASVTNWNDYHFISHDIIHRWTYPQVPDTCYDELYSYRRNNVYIQEGISLATGCSIVEDVVIGSGTTVGEKAIVSSSVIGKNCDIAENAIVQYSYLFNNVKIGSNCKIQYCVLGEGCIVETGSSVIHSILGPGVVVETESNVCATRLQSTPPEIGDDKETKRGDRAYVYRPDDEFESDSDSEVMELQNRNDWIGLVDNSVKEEDESSDSDGETDNDQMSNEVFLVFHSEVIDSLIRGYEDDILVQNLVLEVNSSRYAYNMTLSEVNYYVTRAVLSLADKELATNQNRWQTTDKLITYFLPLLKNYVRNSLAMMDCLNAIEVRK</sequence>
<feature type="domain" description="W2" evidence="9">
    <location>
        <begin position="414"/>
        <end position="517"/>
    </location>
</feature>
<keyword evidence="11" id="KW-1185">Reference proteome</keyword>
<dbReference type="PANTHER" id="PTHR45887:SF1">
    <property type="entry name" value="TRANSLATION INITIATION FACTOR EIF-2B SUBUNIT EPSILON"/>
    <property type="match status" value="1"/>
</dbReference>
<keyword evidence="3" id="KW-0963">Cytoplasm</keyword>
<dbReference type="Gene3D" id="3.90.550.10">
    <property type="entry name" value="Spore Coat Polysaccharide Biosynthesis Protein SpsA, Chain A"/>
    <property type="match status" value="1"/>
</dbReference>
<dbReference type="SUPFAM" id="SSF53448">
    <property type="entry name" value="Nucleotide-diphospho-sugar transferases"/>
    <property type="match status" value="1"/>
</dbReference>
<gene>
    <name evidence="10" type="ORF">AAG570_002852</name>
</gene>
<evidence type="ECO:0000313" key="10">
    <source>
        <dbReference type="EMBL" id="KAL1122521.1"/>
    </source>
</evidence>
<proteinExistence type="inferred from homology"/>
<evidence type="ECO:0000256" key="6">
    <source>
        <dbReference type="ARBA" id="ARBA00044144"/>
    </source>
</evidence>
<dbReference type="Pfam" id="PF25084">
    <property type="entry name" value="LbH_EIF2B"/>
    <property type="match status" value="1"/>
</dbReference>
<accession>A0ABD0Y517</accession>
<evidence type="ECO:0000256" key="3">
    <source>
        <dbReference type="ARBA" id="ARBA00022490"/>
    </source>
</evidence>
<comment type="subcellular location">
    <subcellularLocation>
        <location evidence="1">Cytoplasm</location>
        <location evidence="1">Cytosol</location>
    </subcellularLocation>
</comment>
<dbReference type="PANTHER" id="PTHR45887">
    <property type="entry name" value="TRANSLATION INITIATION FACTOR EIF-2B SUBUNIT EPSILON"/>
    <property type="match status" value="1"/>
</dbReference>
<comment type="caution">
    <text evidence="10">The sequence shown here is derived from an EMBL/GenBank/DDBJ whole genome shotgun (WGS) entry which is preliminary data.</text>
</comment>
<dbReference type="PROSITE" id="PS51363">
    <property type="entry name" value="W2"/>
    <property type="match status" value="1"/>
</dbReference>
<evidence type="ECO:0000256" key="1">
    <source>
        <dbReference type="ARBA" id="ARBA00004514"/>
    </source>
</evidence>
<evidence type="ECO:0000259" key="9">
    <source>
        <dbReference type="PROSITE" id="PS51363"/>
    </source>
</evidence>
<dbReference type="InterPro" id="IPR016024">
    <property type="entry name" value="ARM-type_fold"/>
</dbReference>
<keyword evidence="5" id="KW-0648">Protein biosynthesis</keyword>
<dbReference type="InterPro" id="IPR056764">
    <property type="entry name" value="LbH_EIF2B3/5"/>
</dbReference>
<dbReference type="Gene3D" id="1.25.40.180">
    <property type="match status" value="1"/>
</dbReference>
<evidence type="ECO:0000256" key="8">
    <source>
        <dbReference type="ARBA" id="ARBA00046432"/>
    </source>
</evidence>
<reference evidence="10 11" key="1">
    <citation type="submission" date="2024-07" db="EMBL/GenBank/DDBJ databases">
        <title>Chromosome-level genome assembly of the water stick insect Ranatra chinensis (Heteroptera: Nepidae).</title>
        <authorList>
            <person name="Liu X."/>
        </authorList>
    </citation>
    <scope>NUCLEOTIDE SEQUENCE [LARGE SCALE GENOMIC DNA]</scope>
    <source>
        <strain evidence="10">Cailab_2021Rc</strain>
        <tissue evidence="10">Muscle</tissue>
    </source>
</reference>
<comment type="similarity">
    <text evidence="2">Belongs to the eIF-2B gamma/epsilon subunits family.</text>
</comment>
<comment type="subunit">
    <text evidence="8">Component of the translation initiation factor 2B (eIF2B) complex which is a heterodecamer of two sets of five different subunits: alpha, beta, gamma, delta and epsilon. Subunits alpha, beta and delta comprise a regulatory subcomplex and subunits epsilon and gamma comprise a catalytic subcomplex. Within the complex, the hexameric regulatory complex resides at the center, with the two heterodimeric catalytic subcomplexes bound on opposite sides.</text>
</comment>
<dbReference type="InterPro" id="IPR003307">
    <property type="entry name" value="W2_domain"/>
</dbReference>
<protein>
    <recommendedName>
        <fullName evidence="6">Translation initiation factor eIF2B subunit epsilon</fullName>
    </recommendedName>
    <alternativeName>
        <fullName evidence="7">eIF2B GDP-GTP exchange factor subunit epsilon</fullName>
    </alternativeName>
</protein>
<dbReference type="InterPro" id="IPR044123">
    <property type="entry name" value="W2_eIF2B_epsilon"/>
</dbReference>
<evidence type="ECO:0000313" key="11">
    <source>
        <dbReference type="Proteomes" id="UP001558652"/>
    </source>
</evidence>
<dbReference type="SUPFAM" id="SSF48371">
    <property type="entry name" value="ARM repeat"/>
    <property type="match status" value="1"/>
</dbReference>
<name>A0ABD0Y517_9HEMI</name>
<evidence type="ECO:0000256" key="2">
    <source>
        <dbReference type="ARBA" id="ARBA00007878"/>
    </source>
</evidence>
<dbReference type="AlphaFoldDB" id="A0ABD0Y517"/>
<evidence type="ECO:0000256" key="4">
    <source>
        <dbReference type="ARBA" id="ARBA00022540"/>
    </source>
</evidence>
<keyword evidence="4" id="KW-0396">Initiation factor</keyword>
<dbReference type="Proteomes" id="UP001558652">
    <property type="component" value="Unassembled WGS sequence"/>
</dbReference>
<dbReference type="InterPro" id="IPR011004">
    <property type="entry name" value="Trimer_LpxA-like_sf"/>
</dbReference>
<dbReference type="SUPFAM" id="SSF51161">
    <property type="entry name" value="Trimeric LpxA-like enzymes"/>
    <property type="match status" value="1"/>
</dbReference>
<evidence type="ECO:0000256" key="5">
    <source>
        <dbReference type="ARBA" id="ARBA00022917"/>
    </source>
</evidence>
<evidence type="ECO:0000256" key="7">
    <source>
        <dbReference type="ARBA" id="ARBA00044345"/>
    </source>
</evidence>
<dbReference type="EMBL" id="JBFDAA010000013">
    <property type="protein sequence ID" value="KAL1122521.1"/>
    <property type="molecule type" value="Genomic_DNA"/>
</dbReference>
<organism evidence="10 11">
    <name type="scientific">Ranatra chinensis</name>
    <dbReference type="NCBI Taxonomy" id="642074"/>
    <lineage>
        <taxon>Eukaryota</taxon>
        <taxon>Metazoa</taxon>
        <taxon>Ecdysozoa</taxon>
        <taxon>Arthropoda</taxon>
        <taxon>Hexapoda</taxon>
        <taxon>Insecta</taxon>
        <taxon>Pterygota</taxon>
        <taxon>Neoptera</taxon>
        <taxon>Paraneoptera</taxon>
        <taxon>Hemiptera</taxon>
        <taxon>Heteroptera</taxon>
        <taxon>Panheteroptera</taxon>
        <taxon>Nepomorpha</taxon>
        <taxon>Nepidae</taxon>
        <taxon>Ranatrinae</taxon>
        <taxon>Ranatra</taxon>
    </lineage>
</organism>
<dbReference type="InterPro" id="IPR051956">
    <property type="entry name" value="eIF2B_epsilon"/>
</dbReference>
<dbReference type="InterPro" id="IPR029044">
    <property type="entry name" value="Nucleotide-diphossugar_trans"/>
</dbReference>
<dbReference type="CDD" id="cd11558">
    <property type="entry name" value="W2_eIF2B_epsilon"/>
    <property type="match status" value="1"/>
</dbReference>
<dbReference type="Gene3D" id="2.160.10.10">
    <property type="entry name" value="Hexapeptide repeat proteins"/>
    <property type="match status" value="1"/>
</dbReference>